<sequence>MSKRMLLSVWVLVGCGIAVTGQAQQFIYKWNDEQGQIQYSELPPPSGVSYETVRKPTGFGKEGGQARDLAKEQEDLAKKLAEEEAKTQQQQQDQARKEEDVRAKNCEVAKKNVETLQSDRPVVKADAQGNKVALDAQQRATELQKAQKDQDYFCNP</sequence>
<name>A0ABX1TJ72_9GAMM</name>
<keyword evidence="4" id="KW-1185">Reference proteome</keyword>
<feature type="domain" description="DUF4124" evidence="2">
    <location>
        <begin position="21"/>
        <end position="55"/>
    </location>
</feature>
<feature type="compositionally biased region" description="Basic and acidic residues" evidence="1">
    <location>
        <begin position="64"/>
        <end position="86"/>
    </location>
</feature>
<evidence type="ECO:0000313" key="3">
    <source>
        <dbReference type="EMBL" id="NMQ18164.1"/>
    </source>
</evidence>
<evidence type="ECO:0000256" key="1">
    <source>
        <dbReference type="SAM" id="MobiDB-lite"/>
    </source>
</evidence>
<organism evidence="3 4">
    <name type="scientific">Candidatus Competibacter phosphatis</name>
    <dbReference type="NCBI Taxonomy" id="221280"/>
    <lineage>
        <taxon>Bacteria</taxon>
        <taxon>Pseudomonadati</taxon>
        <taxon>Pseudomonadota</taxon>
        <taxon>Gammaproteobacteria</taxon>
        <taxon>Candidatus Competibacteraceae</taxon>
        <taxon>Candidatus Competibacter</taxon>
    </lineage>
</organism>
<dbReference type="InterPro" id="IPR025392">
    <property type="entry name" value="DUF4124"/>
</dbReference>
<gene>
    <name evidence="3" type="ORF">E4P82_02500</name>
</gene>
<feature type="region of interest" description="Disordered" evidence="1">
    <location>
        <begin position="38"/>
        <end position="104"/>
    </location>
</feature>
<evidence type="ECO:0000313" key="4">
    <source>
        <dbReference type="Proteomes" id="UP000760480"/>
    </source>
</evidence>
<dbReference type="PROSITE" id="PS51257">
    <property type="entry name" value="PROKAR_LIPOPROTEIN"/>
    <property type="match status" value="1"/>
</dbReference>
<dbReference type="Pfam" id="PF13511">
    <property type="entry name" value="DUF4124"/>
    <property type="match status" value="1"/>
</dbReference>
<comment type="caution">
    <text evidence="3">The sequence shown here is derived from an EMBL/GenBank/DDBJ whole genome shotgun (WGS) entry which is preliminary data.</text>
</comment>
<proteinExistence type="predicted"/>
<dbReference type="EMBL" id="SPMZ01000008">
    <property type="protein sequence ID" value="NMQ18164.1"/>
    <property type="molecule type" value="Genomic_DNA"/>
</dbReference>
<accession>A0ABX1TJ72</accession>
<protein>
    <submittedName>
        <fullName evidence="3">DUF4124 domain-containing protein</fullName>
    </submittedName>
</protein>
<reference evidence="3 4" key="1">
    <citation type="submission" date="2019-03" db="EMBL/GenBank/DDBJ databases">
        <title>Metabolic reconstructions from genomes of highly enriched 'Candidatus Accumulibacter' and 'Candidatus Competibacter' bioreactor populations.</title>
        <authorList>
            <person name="Annavajhala M.K."/>
            <person name="Welles L."/>
            <person name="Abbas B."/>
            <person name="Sorokin D."/>
            <person name="Park H."/>
            <person name="Van Loosdrecht M."/>
            <person name="Chandran K."/>
        </authorList>
    </citation>
    <scope>NUCLEOTIDE SEQUENCE [LARGE SCALE GENOMIC DNA]</scope>
    <source>
        <strain evidence="3 4">SBR_G</strain>
    </source>
</reference>
<dbReference type="RefSeq" id="WP_169247417.1">
    <property type="nucleotide sequence ID" value="NZ_SPMZ01000008.1"/>
</dbReference>
<dbReference type="Proteomes" id="UP000760480">
    <property type="component" value="Unassembled WGS sequence"/>
</dbReference>
<feature type="compositionally biased region" description="Basic and acidic residues" evidence="1">
    <location>
        <begin position="94"/>
        <end position="104"/>
    </location>
</feature>
<evidence type="ECO:0000259" key="2">
    <source>
        <dbReference type="Pfam" id="PF13511"/>
    </source>
</evidence>